<dbReference type="Proteomes" id="UP000257136">
    <property type="component" value="Unassembled WGS sequence"/>
</dbReference>
<dbReference type="InterPro" id="IPR026323">
    <property type="entry name" value="Exosortase-related_prot_XrtF"/>
</dbReference>
<evidence type="ECO:0000256" key="7">
    <source>
        <dbReference type="ARBA" id="ARBA00023136"/>
    </source>
</evidence>
<proteinExistence type="predicted"/>
<comment type="caution">
    <text evidence="9">The sequence shown here is derived from an EMBL/GenBank/DDBJ whole genome shotgun (WGS) entry which is preliminary data.</text>
</comment>
<evidence type="ECO:0000256" key="1">
    <source>
        <dbReference type="ARBA" id="ARBA00004651"/>
    </source>
</evidence>
<keyword evidence="2" id="KW-1003">Cell membrane</keyword>
<evidence type="ECO:0000256" key="8">
    <source>
        <dbReference type="SAM" id="Phobius"/>
    </source>
</evidence>
<evidence type="ECO:0000256" key="4">
    <source>
        <dbReference type="ARBA" id="ARBA00022692"/>
    </source>
</evidence>
<name>A0A3E0ETE4_9FLAO</name>
<feature type="transmembrane region" description="Helical" evidence="8">
    <location>
        <begin position="91"/>
        <end position="115"/>
    </location>
</feature>
<dbReference type="InterPro" id="IPR019127">
    <property type="entry name" value="Exosortase"/>
</dbReference>
<feature type="transmembrane region" description="Helical" evidence="8">
    <location>
        <begin position="20"/>
        <end position="41"/>
    </location>
</feature>
<organism evidence="9 10">
    <name type="scientific">Flavobacterium aquicola</name>
    <dbReference type="NCBI Taxonomy" id="1682742"/>
    <lineage>
        <taxon>Bacteria</taxon>
        <taxon>Pseudomonadati</taxon>
        <taxon>Bacteroidota</taxon>
        <taxon>Flavobacteriia</taxon>
        <taxon>Flavobacteriales</taxon>
        <taxon>Flavobacteriaceae</taxon>
        <taxon>Flavobacterium</taxon>
    </lineage>
</organism>
<keyword evidence="3" id="KW-0645">Protease</keyword>
<evidence type="ECO:0000256" key="3">
    <source>
        <dbReference type="ARBA" id="ARBA00022670"/>
    </source>
</evidence>
<dbReference type="NCBIfam" id="TIGR04178">
    <property type="entry name" value="exo_archaeo"/>
    <property type="match status" value="1"/>
</dbReference>
<dbReference type="GO" id="GO:0008233">
    <property type="term" value="F:peptidase activity"/>
    <property type="evidence" value="ECO:0007669"/>
    <property type="project" value="UniProtKB-KW"/>
</dbReference>
<dbReference type="AlphaFoldDB" id="A0A3E0ETE4"/>
<keyword evidence="5" id="KW-0378">Hydrolase</keyword>
<sequence length="187" mass="21888">MHKFGKKIILKKYFLEYKPFLVFLASFFGSYIVLTFLYQIFLNGFENNTVDTITKAVAQNTQKIISYFFMRIQDEIVVNEPFVRMYFQNEYIVRIVEGCNGISVIILFISFIIAFSGSLKNTLLFIFGGALLIYILNVLRIAVLIVAMYYFPEKKHLLHSVLFPAVIYGAVFILWFIWVNKFSKYAK</sequence>
<feature type="transmembrane region" description="Helical" evidence="8">
    <location>
        <begin position="157"/>
        <end position="179"/>
    </location>
</feature>
<evidence type="ECO:0000256" key="2">
    <source>
        <dbReference type="ARBA" id="ARBA00022475"/>
    </source>
</evidence>
<dbReference type="Pfam" id="PF09721">
    <property type="entry name" value="Exosortase_EpsH"/>
    <property type="match status" value="1"/>
</dbReference>
<dbReference type="GO" id="GO:0006508">
    <property type="term" value="P:proteolysis"/>
    <property type="evidence" value="ECO:0007669"/>
    <property type="project" value="UniProtKB-KW"/>
</dbReference>
<evidence type="ECO:0000313" key="9">
    <source>
        <dbReference type="EMBL" id="REH00437.1"/>
    </source>
</evidence>
<keyword evidence="6 8" id="KW-1133">Transmembrane helix</keyword>
<keyword evidence="7 8" id="KW-0472">Membrane</keyword>
<keyword evidence="4 8" id="KW-0812">Transmembrane</keyword>
<dbReference type="InterPro" id="IPR026392">
    <property type="entry name" value="Exo/Archaeosortase_dom"/>
</dbReference>
<protein>
    <submittedName>
        <fullName evidence="9">Exosortase family protein XrtF</fullName>
    </submittedName>
</protein>
<evidence type="ECO:0000256" key="5">
    <source>
        <dbReference type="ARBA" id="ARBA00022801"/>
    </source>
</evidence>
<reference evidence="9 10" key="1">
    <citation type="submission" date="2018-08" db="EMBL/GenBank/DDBJ databases">
        <title>Genomic Encyclopedia of Archaeal and Bacterial Type Strains, Phase II (KMG-II): from individual species to whole genera.</title>
        <authorList>
            <person name="Goeker M."/>
        </authorList>
    </citation>
    <scope>NUCLEOTIDE SEQUENCE [LARGE SCALE GENOMIC DNA]</scope>
    <source>
        <strain evidence="9 10">DSM 100880</strain>
    </source>
</reference>
<dbReference type="NCBIfam" id="TIGR04128">
    <property type="entry name" value="exoso_Fjoh_1448"/>
    <property type="match status" value="1"/>
</dbReference>
<accession>A0A3E0ETE4</accession>
<feature type="transmembrane region" description="Helical" evidence="8">
    <location>
        <begin position="122"/>
        <end position="151"/>
    </location>
</feature>
<comment type="subcellular location">
    <subcellularLocation>
        <location evidence="1">Cell membrane</location>
        <topology evidence="1">Multi-pass membrane protein</topology>
    </subcellularLocation>
</comment>
<evidence type="ECO:0000313" key="10">
    <source>
        <dbReference type="Proteomes" id="UP000257136"/>
    </source>
</evidence>
<keyword evidence="10" id="KW-1185">Reference proteome</keyword>
<dbReference type="EMBL" id="QUNI01000003">
    <property type="protein sequence ID" value="REH00437.1"/>
    <property type="molecule type" value="Genomic_DNA"/>
</dbReference>
<dbReference type="GO" id="GO:0005886">
    <property type="term" value="C:plasma membrane"/>
    <property type="evidence" value="ECO:0007669"/>
    <property type="project" value="UniProtKB-SubCell"/>
</dbReference>
<gene>
    <name evidence="9" type="ORF">C8P67_103423</name>
</gene>
<evidence type="ECO:0000256" key="6">
    <source>
        <dbReference type="ARBA" id="ARBA00022989"/>
    </source>
</evidence>